<keyword evidence="7" id="KW-1133">Transmembrane helix</keyword>
<dbReference type="Pfam" id="PF04678">
    <property type="entry name" value="MCU"/>
    <property type="match status" value="1"/>
</dbReference>
<dbReference type="GO" id="GO:1990246">
    <property type="term" value="C:uniplex complex"/>
    <property type="evidence" value="ECO:0007669"/>
    <property type="project" value="TreeGrafter"/>
</dbReference>
<dbReference type="GO" id="GO:0015292">
    <property type="term" value="F:uniporter activity"/>
    <property type="evidence" value="ECO:0007669"/>
    <property type="project" value="TreeGrafter"/>
</dbReference>
<keyword evidence="8" id="KW-0406">Ion transport</keyword>
<name>A0AAD4JEC1_PERFH</name>
<dbReference type="Proteomes" id="UP001190926">
    <property type="component" value="Unassembled WGS sequence"/>
</dbReference>
<evidence type="ECO:0000256" key="8">
    <source>
        <dbReference type="ARBA" id="ARBA00023065"/>
    </source>
</evidence>
<keyword evidence="12" id="KW-1185">Reference proteome</keyword>
<dbReference type="GO" id="GO:0051560">
    <property type="term" value="P:mitochondrial calcium ion homeostasis"/>
    <property type="evidence" value="ECO:0007669"/>
    <property type="project" value="InterPro"/>
</dbReference>
<evidence type="ECO:0000256" key="9">
    <source>
        <dbReference type="ARBA" id="ARBA00023136"/>
    </source>
</evidence>
<keyword evidence="9" id="KW-0472">Membrane</keyword>
<dbReference type="InterPro" id="IPR039055">
    <property type="entry name" value="MCU_fam"/>
</dbReference>
<sequence>MALKRLFAQRLFGKSRITNSAATNCRVSSPCTAALSKATTTSKKLASDPSDDGIFRRYFHNQSGATSGAAALRFLPTGETLLERIREMDIARSRQAAAAEKKKEEEEKEEEACLTVKDAVKILKVSQLEFIKARLREIEKDQISYSEFVEICRKECSRKDEANEFAKMLDQSGSVIVIGNIVYIRPEQVVKAIQSLIPSSVSMSPRKIDDDELEEMAKAKAAIDREAKWLVQRELWCGLGCFVVQTAALMRLTFWELSWDVMEPICFFITSMQFISAYAFFLRTSIEPSFEGFFRSRFVAKQKRLMRANNFDVQRYDRLMKEKKKAAAAASYNGSESHHAVAGFTTSPAMQ</sequence>
<evidence type="ECO:0000256" key="3">
    <source>
        <dbReference type="ARBA" id="ARBA00022448"/>
    </source>
</evidence>
<gene>
    <name evidence="11" type="ORF">C2S53_007440</name>
</gene>
<comment type="subcellular location">
    <subcellularLocation>
        <location evidence="1">Membrane</location>
        <topology evidence="1">Multi-pass membrane protein</topology>
    </subcellularLocation>
</comment>
<keyword evidence="4" id="KW-0109">Calcium transport</keyword>
<comment type="similarity">
    <text evidence="2">Belongs to the MCU (TC 1.A.77) family.</text>
</comment>
<keyword evidence="5" id="KW-0812">Transmembrane</keyword>
<keyword evidence="6" id="KW-0106">Calcium</keyword>
<evidence type="ECO:0000313" key="11">
    <source>
        <dbReference type="EMBL" id="KAH6832162.1"/>
    </source>
</evidence>
<feature type="domain" description="Calcium uniporter protein C-terminal" evidence="10">
    <location>
        <begin position="159"/>
        <end position="319"/>
    </location>
</feature>
<comment type="caution">
    <text evidence="11">The sequence shown here is derived from an EMBL/GenBank/DDBJ whole genome shotgun (WGS) entry which is preliminary data.</text>
</comment>
<dbReference type="PANTHER" id="PTHR13462:SF31">
    <property type="entry name" value="CALCIUM UNIPORTER PROTEIN 1, MITOCHONDRIAL"/>
    <property type="match status" value="1"/>
</dbReference>
<accession>A0AAD4JEC1</accession>
<evidence type="ECO:0000256" key="4">
    <source>
        <dbReference type="ARBA" id="ARBA00022568"/>
    </source>
</evidence>
<organism evidence="11 12">
    <name type="scientific">Perilla frutescens var. hirtella</name>
    <name type="common">Perilla citriodora</name>
    <name type="synonym">Perilla setoyensis</name>
    <dbReference type="NCBI Taxonomy" id="608512"/>
    <lineage>
        <taxon>Eukaryota</taxon>
        <taxon>Viridiplantae</taxon>
        <taxon>Streptophyta</taxon>
        <taxon>Embryophyta</taxon>
        <taxon>Tracheophyta</taxon>
        <taxon>Spermatophyta</taxon>
        <taxon>Magnoliopsida</taxon>
        <taxon>eudicotyledons</taxon>
        <taxon>Gunneridae</taxon>
        <taxon>Pentapetalae</taxon>
        <taxon>asterids</taxon>
        <taxon>lamiids</taxon>
        <taxon>Lamiales</taxon>
        <taxon>Lamiaceae</taxon>
        <taxon>Nepetoideae</taxon>
        <taxon>Elsholtzieae</taxon>
        <taxon>Perilla</taxon>
    </lineage>
</organism>
<evidence type="ECO:0000313" key="12">
    <source>
        <dbReference type="Proteomes" id="UP001190926"/>
    </source>
</evidence>
<protein>
    <recommendedName>
        <fullName evidence="10">Calcium uniporter protein C-terminal domain-containing protein</fullName>
    </recommendedName>
</protein>
<evidence type="ECO:0000256" key="1">
    <source>
        <dbReference type="ARBA" id="ARBA00004141"/>
    </source>
</evidence>
<proteinExistence type="inferred from homology"/>
<dbReference type="GO" id="GO:0005262">
    <property type="term" value="F:calcium channel activity"/>
    <property type="evidence" value="ECO:0007669"/>
    <property type="project" value="TreeGrafter"/>
</dbReference>
<dbReference type="InterPro" id="IPR006769">
    <property type="entry name" value="MCU_C"/>
</dbReference>
<keyword evidence="3" id="KW-0813">Transport</keyword>
<reference evidence="11 12" key="1">
    <citation type="journal article" date="2021" name="Nat. Commun.">
        <title>Incipient diploidization of the medicinal plant Perilla within 10,000 years.</title>
        <authorList>
            <person name="Zhang Y."/>
            <person name="Shen Q."/>
            <person name="Leng L."/>
            <person name="Zhang D."/>
            <person name="Chen S."/>
            <person name="Shi Y."/>
            <person name="Ning Z."/>
            <person name="Chen S."/>
        </authorList>
    </citation>
    <scope>NUCLEOTIDE SEQUENCE [LARGE SCALE GENOMIC DNA]</scope>
    <source>
        <strain evidence="12">cv. PC099</strain>
    </source>
</reference>
<evidence type="ECO:0000256" key="7">
    <source>
        <dbReference type="ARBA" id="ARBA00022989"/>
    </source>
</evidence>
<evidence type="ECO:0000256" key="6">
    <source>
        <dbReference type="ARBA" id="ARBA00022837"/>
    </source>
</evidence>
<evidence type="ECO:0000259" key="10">
    <source>
        <dbReference type="Pfam" id="PF04678"/>
    </source>
</evidence>
<evidence type="ECO:0000256" key="5">
    <source>
        <dbReference type="ARBA" id="ARBA00022692"/>
    </source>
</evidence>
<dbReference type="PANTHER" id="PTHR13462">
    <property type="entry name" value="CALCIUM UNIPORTER PROTEIN, MITOCHONDRIAL"/>
    <property type="match status" value="1"/>
</dbReference>
<dbReference type="AlphaFoldDB" id="A0AAD4JEC1"/>
<dbReference type="EMBL" id="SDAM02000073">
    <property type="protein sequence ID" value="KAH6832162.1"/>
    <property type="molecule type" value="Genomic_DNA"/>
</dbReference>
<dbReference type="GO" id="GO:0036444">
    <property type="term" value="P:calcium import into the mitochondrion"/>
    <property type="evidence" value="ECO:0007669"/>
    <property type="project" value="TreeGrafter"/>
</dbReference>
<evidence type="ECO:0000256" key="2">
    <source>
        <dbReference type="ARBA" id="ARBA00005653"/>
    </source>
</evidence>